<protein>
    <recommendedName>
        <fullName evidence="1">Integrase catalytic domain-containing protein</fullName>
    </recommendedName>
</protein>
<dbReference type="GO" id="GO:0003964">
    <property type="term" value="F:RNA-directed DNA polymerase activity"/>
    <property type="evidence" value="ECO:0007669"/>
    <property type="project" value="UniProtKB-EC"/>
</dbReference>
<dbReference type="GO" id="GO:0042575">
    <property type="term" value="C:DNA polymerase complex"/>
    <property type="evidence" value="ECO:0007669"/>
    <property type="project" value="UniProtKB-ARBA"/>
</dbReference>
<dbReference type="SUPFAM" id="SSF56672">
    <property type="entry name" value="DNA/RNA polymerases"/>
    <property type="match status" value="1"/>
</dbReference>
<dbReference type="InterPro" id="IPR012337">
    <property type="entry name" value="RNaseH-like_sf"/>
</dbReference>
<organism evidence="2 3">
    <name type="scientific">Euphydryas editha</name>
    <name type="common">Edith's checkerspot</name>
    <dbReference type="NCBI Taxonomy" id="104508"/>
    <lineage>
        <taxon>Eukaryota</taxon>
        <taxon>Metazoa</taxon>
        <taxon>Ecdysozoa</taxon>
        <taxon>Arthropoda</taxon>
        <taxon>Hexapoda</taxon>
        <taxon>Insecta</taxon>
        <taxon>Pterygota</taxon>
        <taxon>Neoptera</taxon>
        <taxon>Endopterygota</taxon>
        <taxon>Lepidoptera</taxon>
        <taxon>Glossata</taxon>
        <taxon>Ditrysia</taxon>
        <taxon>Papilionoidea</taxon>
        <taxon>Nymphalidae</taxon>
        <taxon>Nymphalinae</taxon>
        <taxon>Euphydryas</taxon>
    </lineage>
</organism>
<dbReference type="InterPro" id="IPR001584">
    <property type="entry name" value="Integrase_cat-core"/>
</dbReference>
<dbReference type="AlphaFoldDB" id="A0AAU9UCB1"/>
<dbReference type="GO" id="GO:0003676">
    <property type="term" value="F:nucleic acid binding"/>
    <property type="evidence" value="ECO:0007669"/>
    <property type="project" value="InterPro"/>
</dbReference>
<dbReference type="Proteomes" id="UP001153954">
    <property type="component" value="Unassembled WGS sequence"/>
</dbReference>
<dbReference type="PROSITE" id="PS50994">
    <property type="entry name" value="INTEGRASE"/>
    <property type="match status" value="1"/>
</dbReference>
<dbReference type="Pfam" id="PF00665">
    <property type="entry name" value="rve"/>
    <property type="match status" value="1"/>
</dbReference>
<evidence type="ECO:0000313" key="3">
    <source>
        <dbReference type="Proteomes" id="UP001153954"/>
    </source>
</evidence>
<dbReference type="GO" id="GO:0015074">
    <property type="term" value="P:DNA integration"/>
    <property type="evidence" value="ECO:0007669"/>
    <property type="project" value="InterPro"/>
</dbReference>
<dbReference type="PANTHER" id="PTHR37984">
    <property type="entry name" value="PROTEIN CBG26694"/>
    <property type="match status" value="1"/>
</dbReference>
<dbReference type="PANTHER" id="PTHR37984:SF5">
    <property type="entry name" value="PROTEIN NYNRIN-LIKE"/>
    <property type="match status" value="1"/>
</dbReference>
<dbReference type="InterPro" id="IPR043128">
    <property type="entry name" value="Rev_trsase/Diguanyl_cyclase"/>
</dbReference>
<dbReference type="InterPro" id="IPR050951">
    <property type="entry name" value="Retrovirus_Pol_polyprotein"/>
</dbReference>
<evidence type="ECO:0000313" key="2">
    <source>
        <dbReference type="EMBL" id="CAH2096656.1"/>
    </source>
</evidence>
<dbReference type="SUPFAM" id="SSF53098">
    <property type="entry name" value="Ribonuclease H-like"/>
    <property type="match status" value="1"/>
</dbReference>
<dbReference type="InterPro" id="IPR036397">
    <property type="entry name" value="RNaseH_sf"/>
</dbReference>
<feature type="domain" description="Integrase catalytic" evidence="1">
    <location>
        <begin position="117"/>
        <end position="197"/>
    </location>
</feature>
<dbReference type="EMBL" id="CAKOGL010000016">
    <property type="protein sequence ID" value="CAH2096656.1"/>
    <property type="molecule type" value="Genomic_DNA"/>
</dbReference>
<dbReference type="Pfam" id="PF00078">
    <property type="entry name" value="RVT_1"/>
    <property type="match status" value="1"/>
</dbReference>
<dbReference type="Gene3D" id="3.30.70.270">
    <property type="match status" value="1"/>
</dbReference>
<dbReference type="InterPro" id="IPR043502">
    <property type="entry name" value="DNA/RNA_pol_sf"/>
</dbReference>
<dbReference type="Gene3D" id="3.30.420.10">
    <property type="entry name" value="Ribonuclease H-like superfamily/Ribonuclease H"/>
    <property type="match status" value="1"/>
</dbReference>
<dbReference type="Gene3D" id="1.10.340.70">
    <property type="match status" value="1"/>
</dbReference>
<dbReference type="InterPro" id="IPR000477">
    <property type="entry name" value="RT_dom"/>
</dbReference>
<reference evidence="2" key="1">
    <citation type="submission" date="2022-03" db="EMBL/GenBank/DDBJ databases">
        <authorList>
            <person name="Tunstrom K."/>
        </authorList>
    </citation>
    <scope>NUCLEOTIDE SEQUENCE</scope>
</reference>
<evidence type="ECO:0000259" key="1">
    <source>
        <dbReference type="PROSITE" id="PS50994"/>
    </source>
</evidence>
<comment type="caution">
    <text evidence="2">The sequence shown here is derived from an EMBL/GenBank/DDBJ whole genome shotgun (WGS) entry which is preliminary data.</text>
</comment>
<accession>A0AAU9UCB1</accession>
<gene>
    <name evidence="2" type="ORF">EEDITHA_LOCUS11969</name>
</gene>
<keyword evidence="3" id="KW-1185">Reference proteome</keyword>
<proteinExistence type="predicted"/>
<sequence>MPFGLRNAPSVFQRCITKALSHLKKKPLIYMDDVLAYSVDISEGLQRLDEVLATLSEAGFSLNLKKCKDKTLDKIYEKYWFPDMSKCVRKFIDSCIICKASKGPSGAQAIRLHPIPKVSVPWHTIHIDFTGKLSGSDRKEYCSVIIDAFTKYVLLEHTLSLDAKSAINALQKAVYLFGAPKRIIADQGRCYISSDFK</sequence>
<name>A0AAU9UCB1_EUPED</name>